<proteinExistence type="inferred from homology"/>
<dbReference type="Gene3D" id="2.40.37.10">
    <property type="entry name" value="Lyase, Ornithine Decarboxylase, Chain A, domain 1"/>
    <property type="match status" value="1"/>
</dbReference>
<dbReference type="PANTHER" id="PTHR43727:SF1">
    <property type="entry name" value="CARBOXYNORSPERMIDINE_CARBOXYSPERMIDINE DECARBOXYLASE"/>
    <property type="match status" value="1"/>
</dbReference>
<sequence>MTDKSYPFDSYPFDIQACPSPAYVVDDALLRRNLERLGQVQAESGARILLALKGFAMWDTFPMVREYLMGTTSSGQDEARLGAETFGGEVHVYSPAFTAPEMDMVLRYADHISFNSPGQWRRFRDTVAAAPRRVSCGLRVNPEHSTGEVPLYDPCAPGSRLGTRAANLRPGDLDGLEGLHFHTLCEQNSDALEATLAAFEAKFGHHLSAMRWVNFGGGHHITRADYDAARLVRLVRDFKARHPHLEVYLEPGEAIALNTGFLVCSVLDIVDDEVPNVILDTSATAHMPDVLEMPYRPEIIGGGKPGEKAHTYRLGGTTCLAGDVVGDYSFDVPLAIGDRLVFTDMAHYTMVKNTTFNGIRLPSICRVDETSREVRTVKSFGYVDYMQRLS</sequence>
<evidence type="ECO:0000256" key="1">
    <source>
        <dbReference type="ARBA" id="ARBA00001933"/>
    </source>
</evidence>
<evidence type="ECO:0000256" key="8">
    <source>
        <dbReference type="ARBA" id="ARBA00025802"/>
    </source>
</evidence>
<evidence type="ECO:0000256" key="7">
    <source>
        <dbReference type="ARBA" id="ARBA00023239"/>
    </source>
</evidence>
<comment type="function">
    <text evidence="11">Catalyzes the decarboxylation of carboxynorspermidine and carboxyspermidine.</text>
</comment>
<dbReference type="InterPro" id="IPR009006">
    <property type="entry name" value="Ala_racemase/Decarboxylase_C"/>
</dbReference>
<keyword evidence="6 11" id="KW-0745">Spermidine biosynthesis</keyword>
<dbReference type="OrthoDB" id="9804410at2"/>
<comment type="similarity">
    <text evidence="8 11">Belongs to the Orn/Lys/Arg decarboxylase class-II family. NspC subfamily.</text>
</comment>
<dbReference type="FunFam" id="3.20.20.10:FF:000012">
    <property type="entry name" value="Carboxynorspermidine/carboxyspermidine decarboxylase"/>
    <property type="match status" value="1"/>
</dbReference>
<dbReference type="GO" id="GO:0008295">
    <property type="term" value="P:spermidine biosynthetic process"/>
    <property type="evidence" value="ECO:0007669"/>
    <property type="project" value="UniProtKB-KW"/>
</dbReference>
<dbReference type="SUPFAM" id="SSF50621">
    <property type="entry name" value="Alanine racemase C-terminal domain-like"/>
    <property type="match status" value="1"/>
</dbReference>
<comment type="subunit">
    <text evidence="11">Homodimer.</text>
</comment>
<comment type="subcellular location">
    <subcellularLocation>
        <location evidence="11">Cytoplasm</location>
    </subcellularLocation>
</comment>
<feature type="binding site" evidence="12">
    <location>
        <position position="253"/>
    </location>
    <ligand>
        <name>substrate</name>
    </ligand>
</feature>
<dbReference type="SUPFAM" id="SSF51419">
    <property type="entry name" value="PLP-binding barrel"/>
    <property type="match status" value="1"/>
</dbReference>
<organism evidence="14 15">
    <name type="scientific">Modicisalibacter ilicicola DSM 19980</name>
    <dbReference type="NCBI Taxonomy" id="1121942"/>
    <lineage>
        <taxon>Bacteria</taxon>
        <taxon>Pseudomonadati</taxon>
        <taxon>Pseudomonadota</taxon>
        <taxon>Gammaproteobacteria</taxon>
        <taxon>Oceanospirillales</taxon>
        <taxon>Halomonadaceae</taxon>
        <taxon>Modicisalibacter</taxon>
    </lineage>
</organism>
<accession>A0A1M4ZA38</accession>
<dbReference type="EC" id="4.1.1.96" evidence="2 11"/>
<dbReference type="STRING" id="1121942.SAMN02745148_01926"/>
<evidence type="ECO:0000256" key="6">
    <source>
        <dbReference type="ARBA" id="ARBA00023066"/>
    </source>
</evidence>
<protein>
    <recommendedName>
        <fullName evidence="3 11">Carboxynorspermidine/carboxyspermidine decarboxylase</fullName>
        <shortName evidence="11">CANS DC/CAS DC</shortName>
        <shortName evidence="11">CANSDC/CASDC</shortName>
        <ecNumber evidence="2 11">4.1.1.96</ecNumber>
    </recommendedName>
</protein>
<keyword evidence="11" id="KW-0620">Polyamine biosynthesis</keyword>
<dbReference type="AlphaFoldDB" id="A0A1M4ZA38"/>
<dbReference type="GO" id="GO:0008836">
    <property type="term" value="F:diaminopimelate decarboxylase activity"/>
    <property type="evidence" value="ECO:0007669"/>
    <property type="project" value="TreeGrafter"/>
</dbReference>
<dbReference type="PIRSF" id="PIRSF038941">
    <property type="entry name" value="NspC"/>
    <property type="match status" value="1"/>
</dbReference>
<dbReference type="NCBIfam" id="TIGR01047">
    <property type="entry name" value="nspC"/>
    <property type="match status" value="1"/>
</dbReference>
<comment type="catalytic activity">
    <reaction evidence="10 11">
        <text>carboxynorspermidine + H(+) = norspermidine + CO2</text>
        <dbReference type="Rhea" id="RHEA:34099"/>
        <dbReference type="ChEBI" id="CHEBI:15378"/>
        <dbReference type="ChEBI" id="CHEBI:16526"/>
        <dbReference type="ChEBI" id="CHEBI:57920"/>
        <dbReference type="ChEBI" id="CHEBI:65070"/>
        <dbReference type="EC" id="4.1.1.96"/>
    </reaction>
</comment>
<evidence type="ECO:0000256" key="2">
    <source>
        <dbReference type="ARBA" id="ARBA00012259"/>
    </source>
</evidence>
<name>A0A1M4ZA38_9GAMM</name>
<evidence type="ECO:0000259" key="13">
    <source>
        <dbReference type="Pfam" id="PF00278"/>
    </source>
</evidence>
<dbReference type="RefSeq" id="WP_072822170.1">
    <property type="nucleotide sequence ID" value="NZ_FQUJ01000007.1"/>
</dbReference>
<evidence type="ECO:0000256" key="5">
    <source>
        <dbReference type="ARBA" id="ARBA00022898"/>
    </source>
</evidence>
<dbReference type="EMBL" id="FQUJ01000007">
    <property type="protein sequence ID" value="SHF14910.1"/>
    <property type="molecule type" value="Genomic_DNA"/>
</dbReference>
<dbReference type="PANTHER" id="PTHR43727">
    <property type="entry name" value="DIAMINOPIMELATE DECARBOXYLASE"/>
    <property type="match status" value="1"/>
</dbReference>
<evidence type="ECO:0000256" key="3">
    <source>
        <dbReference type="ARBA" id="ARBA00013633"/>
    </source>
</evidence>
<dbReference type="InterPro" id="IPR005730">
    <property type="entry name" value="Nsp_de-COase"/>
</dbReference>
<evidence type="ECO:0000313" key="15">
    <source>
        <dbReference type="Proteomes" id="UP000184346"/>
    </source>
</evidence>
<dbReference type="GO" id="GO:0005737">
    <property type="term" value="C:cytoplasm"/>
    <property type="evidence" value="ECO:0007669"/>
    <property type="project" value="UniProtKB-SubCell"/>
</dbReference>
<feature type="binding site" evidence="12">
    <location>
        <position position="289"/>
    </location>
    <ligand>
        <name>substrate</name>
    </ligand>
</feature>
<dbReference type="InterPro" id="IPR022643">
    <property type="entry name" value="De-COase2_C"/>
</dbReference>
<keyword evidence="15" id="KW-1185">Reference proteome</keyword>
<reference evidence="14 15" key="1">
    <citation type="submission" date="2016-11" db="EMBL/GenBank/DDBJ databases">
        <authorList>
            <person name="Jaros S."/>
            <person name="Januszkiewicz K."/>
            <person name="Wedrychowicz H."/>
        </authorList>
    </citation>
    <scope>NUCLEOTIDE SEQUENCE [LARGE SCALE GENOMIC DNA]</scope>
    <source>
        <strain evidence="14 15">DSM 19980</strain>
    </source>
</reference>
<evidence type="ECO:0000256" key="12">
    <source>
        <dbReference type="PIRSR" id="PIRSR038941-1"/>
    </source>
</evidence>
<feature type="domain" description="Orn/DAP/Arg decarboxylase 2 C-terminal" evidence="13">
    <location>
        <begin position="25"/>
        <end position="345"/>
    </location>
</feature>
<comment type="catalytic activity">
    <reaction evidence="9 11">
        <text>carboxyspermidine + H(+) = spermidine + CO2</text>
        <dbReference type="Rhea" id="RHEA:34095"/>
        <dbReference type="ChEBI" id="CHEBI:15378"/>
        <dbReference type="ChEBI" id="CHEBI:16526"/>
        <dbReference type="ChEBI" id="CHEBI:57834"/>
        <dbReference type="ChEBI" id="CHEBI:65072"/>
        <dbReference type="EC" id="4.1.1.96"/>
    </reaction>
</comment>
<keyword evidence="7 11" id="KW-0456">Lyase</keyword>
<dbReference type="CDD" id="cd06829">
    <property type="entry name" value="PLPDE_III_CANSDC"/>
    <property type="match status" value="1"/>
</dbReference>
<comment type="cofactor">
    <cofactor evidence="1 11">
        <name>pyridoxal 5'-phosphate</name>
        <dbReference type="ChEBI" id="CHEBI:597326"/>
    </cofactor>
</comment>
<dbReference type="Proteomes" id="UP000184346">
    <property type="component" value="Unassembled WGS sequence"/>
</dbReference>
<dbReference type="GO" id="GO:0009089">
    <property type="term" value="P:lysine biosynthetic process via diaminopimelate"/>
    <property type="evidence" value="ECO:0007669"/>
    <property type="project" value="TreeGrafter"/>
</dbReference>
<evidence type="ECO:0000256" key="11">
    <source>
        <dbReference type="PIRNR" id="PIRNR038941"/>
    </source>
</evidence>
<gene>
    <name evidence="14" type="ORF">SAMN02745148_01926</name>
</gene>
<evidence type="ECO:0000256" key="9">
    <source>
        <dbReference type="ARBA" id="ARBA00047351"/>
    </source>
</evidence>
<evidence type="ECO:0000256" key="4">
    <source>
        <dbReference type="ARBA" id="ARBA00022793"/>
    </source>
</evidence>
<dbReference type="Gene3D" id="3.20.20.10">
    <property type="entry name" value="Alanine racemase"/>
    <property type="match status" value="1"/>
</dbReference>
<dbReference type="Pfam" id="PF00278">
    <property type="entry name" value="Orn_DAP_Arg_deC"/>
    <property type="match status" value="1"/>
</dbReference>
<dbReference type="GO" id="GO:0045312">
    <property type="term" value="P:nor-spermidine biosynthetic process"/>
    <property type="evidence" value="ECO:0007669"/>
    <property type="project" value="InterPro"/>
</dbReference>
<dbReference type="InterPro" id="IPR029066">
    <property type="entry name" value="PLP-binding_barrel"/>
</dbReference>
<keyword evidence="4 11" id="KW-0210">Decarboxylase</keyword>
<keyword evidence="11" id="KW-0963">Cytoplasm</keyword>
<evidence type="ECO:0000256" key="10">
    <source>
        <dbReference type="ARBA" id="ARBA00047389"/>
    </source>
</evidence>
<keyword evidence="5 11" id="KW-0663">Pyridoxal phosphate</keyword>
<evidence type="ECO:0000313" key="14">
    <source>
        <dbReference type="EMBL" id="SHF14910.1"/>
    </source>
</evidence>